<feature type="transmembrane region" description="Helical" evidence="1">
    <location>
        <begin position="80"/>
        <end position="102"/>
    </location>
</feature>
<sequence length="129" mass="13378">MSFNQDSAAFIQITAVLKSTLVALMFSTVLIALLGLIIYYSDISETTIPWISAGIIFLSVTCGGLFAGKMSGTKGLLHGLSVGILFFLIIWLASALILPGHILLLSSLHKLLLSLTSGALGGVLGVGSA</sequence>
<dbReference type="AlphaFoldDB" id="C8W6E9"/>
<dbReference type="RefSeq" id="WP_015756953.1">
    <property type="nucleotide sequence ID" value="NC_013216.1"/>
</dbReference>
<dbReference type="EMBL" id="CP001720">
    <property type="protein sequence ID" value="ACV62238.1"/>
    <property type="molecule type" value="Genomic_DNA"/>
</dbReference>
<dbReference type="HOGENOM" id="CLU_149197_1_0_9"/>
<evidence type="ECO:0008006" key="4">
    <source>
        <dbReference type="Google" id="ProtNLM"/>
    </source>
</evidence>
<reference evidence="2 3" key="1">
    <citation type="journal article" date="2009" name="Stand. Genomic Sci.">
        <title>Complete genome sequence of Desulfotomaculum acetoxidans type strain (5575).</title>
        <authorList>
            <person name="Spring S."/>
            <person name="Lapidus A."/>
            <person name="Schroder M."/>
            <person name="Gleim D."/>
            <person name="Sims D."/>
            <person name="Meincke L."/>
            <person name="Glavina Del Rio T."/>
            <person name="Tice H."/>
            <person name="Copeland A."/>
            <person name="Cheng J.F."/>
            <person name="Lucas S."/>
            <person name="Chen F."/>
            <person name="Nolan M."/>
            <person name="Bruce D."/>
            <person name="Goodwin L."/>
            <person name="Pitluck S."/>
            <person name="Ivanova N."/>
            <person name="Mavromatis K."/>
            <person name="Mikhailova N."/>
            <person name="Pati A."/>
            <person name="Chen A."/>
            <person name="Palaniappan K."/>
            <person name="Land M."/>
            <person name="Hauser L."/>
            <person name="Chang Y.J."/>
            <person name="Jeffries C.D."/>
            <person name="Chain P."/>
            <person name="Saunders E."/>
            <person name="Brettin T."/>
            <person name="Detter J.C."/>
            <person name="Goker M."/>
            <person name="Bristow J."/>
            <person name="Eisen J.A."/>
            <person name="Markowitz V."/>
            <person name="Hugenholtz P."/>
            <person name="Kyrpides N.C."/>
            <person name="Klenk H.P."/>
            <person name="Han C."/>
        </authorList>
    </citation>
    <scope>NUCLEOTIDE SEQUENCE [LARGE SCALE GENOMIC DNA]</scope>
    <source>
        <strain evidence="3">ATCC 49208 / DSM 771 / VKM B-1644</strain>
    </source>
</reference>
<dbReference type="Pfam" id="PF12670">
    <property type="entry name" value="DUF3792"/>
    <property type="match status" value="1"/>
</dbReference>
<proteinExistence type="predicted"/>
<organism evidence="2 3">
    <name type="scientific">Desulfofarcimen acetoxidans (strain ATCC 49208 / DSM 771 / KCTC 5769 / VKM B-1644 / 5575)</name>
    <name type="common">Desulfotomaculum acetoxidans</name>
    <dbReference type="NCBI Taxonomy" id="485916"/>
    <lineage>
        <taxon>Bacteria</taxon>
        <taxon>Bacillati</taxon>
        <taxon>Bacillota</taxon>
        <taxon>Clostridia</taxon>
        <taxon>Eubacteriales</taxon>
        <taxon>Peptococcaceae</taxon>
        <taxon>Desulfofarcimen</taxon>
    </lineage>
</organism>
<dbReference type="InterPro" id="IPR023804">
    <property type="entry name" value="DUF3792_TM"/>
</dbReference>
<gene>
    <name evidence="2" type="ordered locus">Dtox_1362</name>
</gene>
<feature type="transmembrane region" description="Helical" evidence="1">
    <location>
        <begin position="47"/>
        <end position="68"/>
    </location>
</feature>
<name>C8W6E9_DESAS</name>
<keyword evidence="1" id="KW-0812">Transmembrane</keyword>
<dbReference type="KEGG" id="dae:Dtox_1362"/>
<protein>
    <recommendedName>
        <fullName evidence="4">TIGR04086 family membrane protein</fullName>
    </recommendedName>
</protein>
<keyword evidence="3" id="KW-1185">Reference proteome</keyword>
<evidence type="ECO:0000313" key="2">
    <source>
        <dbReference type="EMBL" id="ACV62238.1"/>
    </source>
</evidence>
<accession>C8W6E9</accession>
<dbReference type="eggNOG" id="ENOG50337DJ">
    <property type="taxonomic scope" value="Bacteria"/>
</dbReference>
<dbReference type="STRING" id="485916.Dtox_1362"/>
<evidence type="ECO:0000256" key="1">
    <source>
        <dbReference type="SAM" id="Phobius"/>
    </source>
</evidence>
<keyword evidence="1" id="KW-1133">Transmembrane helix</keyword>
<keyword evidence="1" id="KW-0472">Membrane</keyword>
<dbReference type="OrthoDB" id="1787318at2"/>
<feature type="transmembrane region" description="Helical" evidence="1">
    <location>
        <begin position="21"/>
        <end position="41"/>
    </location>
</feature>
<evidence type="ECO:0000313" key="3">
    <source>
        <dbReference type="Proteomes" id="UP000002217"/>
    </source>
</evidence>
<dbReference type="Proteomes" id="UP000002217">
    <property type="component" value="Chromosome"/>
</dbReference>
<dbReference type="NCBIfam" id="TIGR04086">
    <property type="entry name" value="TIGR04086_membr"/>
    <property type="match status" value="1"/>
</dbReference>